<name>A0A975B0Q5_9BACT</name>
<gene>
    <name evidence="3" type="ORF">GJV85_08095</name>
</gene>
<dbReference type="SUPFAM" id="SSF103190">
    <property type="entry name" value="Sensory domain-like"/>
    <property type="match status" value="1"/>
</dbReference>
<organism evidence="3 4">
    <name type="scientific">Sulfurimonas aquatica</name>
    <dbReference type="NCBI Taxonomy" id="2672570"/>
    <lineage>
        <taxon>Bacteria</taxon>
        <taxon>Pseudomonadati</taxon>
        <taxon>Campylobacterota</taxon>
        <taxon>Epsilonproteobacteria</taxon>
        <taxon>Campylobacterales</taxon>
        <taxon>Sulfurimonadaceae</taxon>
        <taxon>Sulfurimonas</taxon>
    </lineage>
</organism>
<keyword evidence="1" id="KW-1133">Transmembrane helix</keyword>
<dbReference type="AlphaFoldDB" id="A0A975B0Q5"/>
<dbReference type="EMBL" id="CP046072">
    <property type="protein sequence ID" value="QSZ42072.1"/>
    <property type="molecule type" value="Genomic_DNA"/>
</dbReference>
<dbReference type="InterPro" id="IPR029150">
    <property type="entry name" value="dCache_3"/>
</dbReference>
<evidence type="ECO:0000259" key="2">
    <source>
        <dbReference type="Pfam" id="PF14827"/>
    </source>
</evidence>
<keyword evidence="1" id="KW-0812">Transmembrane</keyword>
<evidence type="ECO:0000256" key="1">
    <source>
        <dbReference type="SAM" id="Phobius"/>
    </source>
</evidence>
<evidence type="ECO:0000313" key="3">
    <source>
        <dbReference type="EMBL" id="QSZ42072.1"/>
    </source>
</evidence>
<reference evidence="3" key="2">
    <citation type="submission" date="2021-04" db="EMBL/GenBank/DDBJ databases">
        <title>Isolation and characterization of a novel species of the genus Sulfurimonas.</title>
        <authorList>
            <person name="Fukui M."/>
        </authorList>
    </citation>
    <scope>NUCLEOTIDE SEQUENCE</scope>
    <source>
        <strain evidence="3">H1576</strain>
    </source>
</reference>
<evidence type="ECO:0000313" key="4">
    <source>
        <dbReference type="Proteomes" id="UP000671852"/>
    </source>
</evidence>
<proteinExistence type="predicted"/>
<protein>
    <recommendedName>
        <fullName evidence="2">Double Cache domain-containing protein</fullName>
    </recommendedName>
</protein>
<feature type="domain" description="Double Cache" evidence="2">
    <location>
        <begin position="99"/>
        <end position="240"/>
    </location>
</feature>
<accession>A0A975B0Q5</accession>
<dbReference type="Proteomes" id="UP000671852">
    <property type="component" value="Chromosome"/>
</dbReference>
<keyword evidence="4" id="KW-1185">Reference proteome</keyword>
<feature type="transmembrane region" description="Helical" evidence="1">
    <location>
        <begin position="323"/>
        <end position="344"/>
    </location>
</feature>
<dbReference type="InterPro" id="IPR029151">
    <property type="entry name" value="Sensor-like_sf"/>
</dbReference>
<sequence length="347" mass="40735">MQKKLPLKKKCHKDYNLYFLYTLKLRFSKFNIWNPMLLRNILILITFILLSIVIVFFAQKSITSAYDNAISKFSSNLLNDLQIEERYAQDIGFVVLTTISENPKIINSLKKHDRSIAIKELNKIVAEYKAKTNIKNLKIHIHTADMKSFIRHWKLNKYGDDLSGFRKTVVKVHDTKESVFAFEIGRIGLTLRTLLPIEDDGVYLGSIEFIQQFNQVPAQFEKHGNQYLLLMDKSYLNIAKYLTTSPDMENYKVSSKYFNKDFLEESRKIDFNILRSNKFYFSNMYMFVYKDIIDVNNNIVGMHLLAIPSKKVNELIENDKNTIMLSSLFGFVIMLLILLLMYFMNKK</sequence>
<feature type="transmembrane region" description="Helical" evidence="1">
    <location>
        <begin position="36"/>
        <end position="58"/>
    </location>
</feature>
<dbReference type="Pfam" id="PF14827">
    <property type="entry name" value="dCache_3"/>
    <property type="match status" value="1"/>
</dbReference>
<dbReference type="KEGG" id="saqt:GJV85_08095"/>
<keyword evidence="1" id="KW-0472">Membrane</keyword>
<reference evidence="3" key="1">
    <citation type="submission" date="2019-11" db="EMBL/GenBank/DDBJ databases">
        <authorList>
            <person name="Kojima H."/>
        </authorList>
    </citation>
    <scope>NUCLEOTIDE SEQUENCE</scope>
    <source>
        <strain evidence="3">H1576</strain>
    </source>
</reference>